<keyword evidence="7" id="KW-1185">Reference proteome</keyword>
<organism evidence="6 7">
    <name type="scientific">Oceanobacillus longus</name>
    <dbReference type="NCBI Taxonomy" id="930120"/>
    <lineage>
        <taxon>Bacteria</taxon>
        <taxon>Bacillati</taxon>
        <taxon>Bacillota</taxon>
        <taxon>Bacilli</taxon>
        <taxon>Bacillales</taxon>
        <taxon>Bacillaceae</taxon>
        <taxon>Oceanobacillus</taxon>
    </lineage>
</organism>
<accession>A0ABV8GZR0</accession>
<reference evidence="7" key="1">
    <citation type="journal article" date="2019" name="Int. J. Syst. Evol. Microbiol.">
        <title>The Global Catalogue of Microorganisms (GCM) 10K type strain sequencing project: providing services to taxonomists for standard genome sequencing and annotation.</title>
        <authorList>
            <consortium name="The Broad Institute Genomics Platform"/>
            <consortium name="The Broad Institute Genome Sequencing Center for Infectious Disease"/>
            <person name="Wu L."/>
            <person name="Ma J."/>
        </authorList>
    </citation>
    <scope>NUCLEOTIDE SEQUENCE [LARGE SCALE GENOMIC DNA]</scope>
    <source>
        <strain evidence="7">IBRC-M 10703</strain>
    </source>
</reference>
<evidence type="ECO:0000256" key="1">
    <source>
        <dbReference type="ARBA" id="ARBA00003535"/>
    </source>
</evidence>
<dbReference type="Pfam" id="PF03060">
    <property type="entry name" value="NMO"/>
    <property type="match status" value="1"/>
</dbReference>
<dbReference type="SUPFAM" id="SSF51412">
    <property type="entry name" value="Inosine monophosphate dehydrogenase (IMPDH)"/>
    <property type="match status" value="1"/>
</dbReference>
<gene>
    <name evidence="6" type="ORF">ACFOUV_09785</name>
</gene>
<dbReference type="EMBL" id="JBHSAO010000006">
    <property type="protein sequence ID" value="MFC4024084.1"/>
    <property type="molecule type" value="Genomic_DNA"/>
</dbReference>
<name>A0ABV8GZR0_9BACI</name>
<dbReference type="PANTHER" id="PTHR32332:SF20">
    <property type="entry name" value="2-NITROPROPANE DIOXYGENASE-LIKE PROTEIN"/>
    <property type="match status" value="1"/>
</dbReference>
<sequence>MNKVCELLEVEVPIIEGGLAFVGNGLLAAAVSEGGGFGQVGSAGRTVENFEKQILLAAEATAKPFGVNIPISQHTDFTPYIEVIRKHRDLIQAVSLGAGNPKQLIPVIKDMGLKVLVLTSTAFHSAKAESLGADMIICEGYEAGGSNGPSELSTLTLVPQVKKTVSIPVVAAGGIVDGRSMASAMLLGADGVQMGTRFVATKECEAHDNFKDAILKARDDSTEILTRMLKGPIRVLKNDYSKKVQEAEKENPTLENILPMVRGKYNGLAMFDGELSKGFMSCGQVASLIDEVESAEVIVRRMATEAKEILNSPIKI</sequence>
<comment type="caution">
    <text evidence="6">The sequence shown here is derived from an EMBL/GenBank/DDBJ whole genome shotgun (WGS) entry which is preliminary data.</text>
</comment>
<dbReference type="PANTHER" id="PTHR32332">
    <property type="entry name" value="2-NITROPROPANE DIOXYGENASE"/>
    <property type="match status" value="1"/>
</dbReference>
<evidence type="ECO:0000313" key="7">
    <source>
        <dbReference type="Proteomes" id="UP001595772"/>
    </source>
</evidence>
<dbReference type="Gene3D" id="3.20.20.70">
    <property type="entry name" value="Aldolase class I"/>
    <property type="match status" value="1"/>
</dbReference>
<evidence type="ECO:0000256" key="5">
    <source>
        <dbReference type="ARBA" id="ARBA00023002"/>
    </source>
</evidence>
<keyword evidence="3" id="KW-0285">Flavoprotein</keyword>
<evidence type="ECO:0000313" key="6">
    <source>
        <dbReference type="EMBL" id="MFC4024084.1"/>
    </source>
</evidence>
<dbReference type="InterPro" id="IPR013785">
    <property type="entry name" value="Aldolase_TIM"/>
</dbReference>
<protein>
    <recommendedName>
        <fullName evidence="2">Probable nitronate monooxygenase</fullName>
    </recommendedName>
</protein>
<proteinExistence type="predicted"/>
<keyword evidence="5 6" id="KW-0560">Oxidoreductase</keyword>
<evidence type="ECO:0000256" key="2">
    <source>
        <dbReference type="ARBA" id="ARBA00013457"/>
    </source>
</evidence>
<dbReference type="GO" id="GO:0016491">
    <property type="term" value="F:oxidoreductase activity"/>
    <property type="evidence" value="ECO:0007669"/>
    <property type="project" value="UniProtKB-KW"/>
</dbReference>
<dbReference type="InterPro" id="IPR004136">
    <property type="entry name" value="NMO"/>
</dbReference>
<evidence type="ECO:0000256" key="3">
    <source>
        <dbReference type="ARBA" id="ARBA00022630"/>
    </source>
</evidence>
<dbReference type="RefSeq" id="WP_379496573.1">
    <property type="nucleotide sequence ID" value="NZ_JBHSAO010000006.1"/>
</dbReference>
<dbReference type="CDD" id="cd04730">
    <property type="entry name" value="NPD_like"/>
    <property type="match status" value="1"/>
</dbReference>
<dbReference type="Proteomes" id="UP001595772">
    <property type="component" value="Unassembled WGS sequence"/>
</dbReference>
<comment type="function">
    <text evidence="1">Nitronate monooxygenase that uses molecular oxygen to catalyze the oxidative denitrification of alkyl nitronates. Acts on propionate 3-nitronate (P3N), the presumed physiological substrate. Probably functions in the detoxification of P3N, a metabolic poison produced by plants and fungi as a defense mechanism.</text>
</comment>
<keyword evidence="4" id="KW-0288">FMN</keyword>
<evidence type="ECO:0000256" key="4">
    <source>
        <dbReference type="ARBA" id="ARBA00022643"/>
    </source>
</evidence>